<feature type="region of interest" description="Disordered" evidence="1">
    <location>
        <begin position="60"/>
        <end position="85"/>
    </location>
</feature>
<evidence type="ECO:0000313" key="2">
    <source>
        <dbReference type="EMBL" id="CAD7643389.1"/>
    </source>
</evidence>
<proteinExistence type="predicted"/>
<accession>A0A7R9LKJ6</accession>
<dbReference type="EMBL" id="CAJPVJ010001348">
    <property type="protein sequence ID" value="CAG2164554.1"/>
    <property type="molecule type" value="Genomic_DNA"/>
</dbReference>
<feature type="non-terminal residue" evidence="2">
    <location>
        <position position="147"/>
    </location>
</feature>
<feature type="compositionally biased region" description="Polar residues" evidence="1">
    <location>
        <begin position="60"/>
        <end position="71"/>
    </location>
</feature>
<dbReference type="AlphaFoldDB" id="A0A7R9LKJ6"/>
<keyword evidence="3" id="KW-1185">Reference proteome</keyword>
<gene>
    <name evidence="2" type="ORF">ONB1V03_LOCUS4105</name>
</gene>
<organism evidence="2">
    <name type="scientific">Oppiella nova</name>
    <dbReference type="NCBI Taxonomy" id="334625"/>
    <lineage>
        <taxon>Eukaryota</taxon>
        <taxon>Metazoa</taxon>
        <taxon>Ecdysozoa</taxon>
        <taxon>Arthropoda</taxon>
        <taxon>Chelicerata</taxon>
        <taxon>Arachnida</taxon>
        <taxon>Acari</taxon>
        <taxon>Acariformes</taxon>
        <taxon>Sarcoptiformes</taxon>
        <taxon>Oribatida</taxon>
        <taxon>Brachypylina</taxon>
        <taxon>Oppioidea</taxon>
        <taxon>Oppiidae</taxon>
        <taxon>Oppiella</taxon>
    </lineage>
</organism>
<evidence type="ECO:0000313" key="3">
    <source>
        <dbReference type="Proteomes" id="UP000728032"/>
    </source>
</evidence>
<dbReference type="EMBL" id="OC916173">
    <property type="protein sequence ID" value="CAD7643389.1"/>
    <property type="molecule type" value="Genomic_DNA"/>
</dbReference>
<reference evidence="2" key="1">
    <citation type="submission" date="2020-11" db="EMBL/GenBank/DDBJ databases">
        <authorList>
            <person name="Tran Van P."/>
        </authorList>
    </citation>
    <scope>NUCLEOTIDE SEQUENCE</scope>
</reference>
<sequence>IMEQLNVNSNGENVPGHALEPIIMPPSPPTPTGSGILRPMTPCDRSDVYAMRPNITLMASQKNPGWNTSQHPPTPTGGERRKLTRGKSIKLDYMDQLDHIDTGSVDELWGKNLFLDISSSSVRAPGGSALCDKNMLKCANMVKSLFI</sequence>
<name>A0A7R9LKJ6_9ACAR</name>
<protein>
    <submittedName>
        <fullName evidence="2">Uncharacterized protein</fullName>
    </submittedName>
</protein>
<dbReference type="OrthoDB" id="10530605at2759"/>
<dbReference type="Proteomes" id="UP000728032">
    <property type="component" value="Unassembled WGS sequence"/>
</dbReference>
<evidence type="ECO:0000256" key="1">
    <source>
        <dbReference type="SAM" id="MobiDB-lite"/>
    </source>
</evidence>